<dbReference type="RefSeq" id="WP_281779466.1">
    <property type="nucleotide sequence ID" value="NZ_AP027041.1"/>
</dbReference>
<evidence type="ECO:0008006" key="3">
    <source>
        <dbReference type="Google" id="ProtNLM"/>
    </source>
</evidence>
<proteinExistence type="predicted"/>
<evidence type="ECO:0000313" key="2">
    <source>
        <dbReference type="Proteomes" id="UP001317822"/>
    </source>
</evidence>
<dbReference type="InterPro" id="IPR054257">
    <property type="entry name" value="DUF6988"/>
</dbReference>
<accession>A0ABM8DG00</accession>
<reference evidence="1 2" key="1">
    <citation type="journal article" date="2023" name="Int. J. Syst. Evol. Microbiol.">
        <title>Physiological and genomic analyses of cobalamin (vitamin B12)-auxotrophy of Lysobacter auxotrophicus sp. nov., a methionine-auxotrophic chitinolytic bacterium isolated from chitin-treated soil.</title>
        <authorList>
            <person name="Saito A."/>
            <person name="Dohra H."/>
            <person name="Hamada M."/>
            <person name="Moriuchi R."/>
            <person name="Kotsuchibashi Y."/>
            <person name="Mori K."/>
        </authorList>
    </citation>
    <scope>NUCLEOTIDE SEQUENCE [LARGE SCALE GENOMIC DNA]</scope>
    <source>
        <strain evidence="1 2">5-21a</strain>
    </source>
</reference>
<gene>
    <name evidence="1" type="ORF">LA521A_27410</name>
</gene>
<dbReference type="Pfam" id="PF22491">
    <property type="entry name" value="DUF6988"/>
    <property type="match status" value="1"/>
</dbReference>
<protein>
    <recommendedName>
        <fullName evidence="3">AbiV family abortive infection protein</fullName>
    </recommendedName>
</protein>
<organism evidence="1 2">
    <name type="scientific">Lysobacter auxotrophicus</name>
    <dbReference type="NCBI Taxonomy" id="2992573"/>
    <lineage>
        <taxon>Bacteria</taxon>
        <taxon>Pseudomonadati</taxon>
        <taxon>Pseudomonadota</taxon>
        <taxon>Gammaproteobacteria</taxon>
        <taxon>Lysobacterales</taxon>
        <taxon>Lysobacteraceae</taxon>
        <taxon>Lysobacter</taxon>
    </lineage>
</organism>
<dbReference type="EMBL" id="AP027041">
    <property type="protein sequence ID" value="BDU17540.1"/>
    <property type="molecule type" value="Genomic_DNA"/>
</dbReference>
<sequence>MSEELTDSIRAALDWARRQPPTSMTADQLATDGRLALVYVEVAMKACSEVCAPARDEREFVTLQLLRASCDHARALTYLLANNPLDLAGSALALHRSQIEQFLRAVFVCDIASPDELEDFLVVDKGPRRKTAKEKWAAISTVDLAAEVQAKMIEADGVEWESPKLASMVAMAWDPLCGMVHGGRSVRVMYSNSSRQIGCAVPWRVCTQATINAVAITNFCLAQTARMARLDEAQLHAQLSPAIDAFRNYLRERKTYLEGLGVRFVGHIIE</sequence>
<keyword evidence="2" id="KW-1185">Reference proteome</keyword>
<dbReference type="Proteomes" id="UP001317822">
    <property type="component" value="Chromosome"/>
</dbReference>
<evidence type="ECO:0000313" key="1">
    <source>
        <dbReference type="EMBL" id="BDU17540.1"/>
    </source>
</evidence>
<name>A0ABM8DG00_9GAMM</name>